<dbReference type="Gene3D" id="1.20.1070.10">
    <property type="entry name" value="Rhodopsin 7-helix transmembrane proteins"/>
    <property type="match status" value="1"/>
</dbReference>
<dbReference type="WBParaSite" id="Pan_g5197.t1">
    <property type="protein sequence ID" value="Pan_g5197.t1"/>
    <property type="gene ID" value="Pan_g5197"/>
</dbReference>
<keyword evidence="5 10" id="KW-0297">G-protein coupled receptor</keyword>
<protein>
    <submittedName>
        <fullName evidence="15">G_PROTEIN_RECEP_F1_2 domain-containing protein</fullName>
    </submittedName>
</protein>
<evidence type="ECO:0000256" key="6">
    <source>
        <dbReference type="ARBA" id="ARBA00023136"/>
    </source>
</evidence>
<keyword evidence="7 10" id="KW-0675">Receptor</keyword>
<dbReference type="PANTHER" id="PTHR24248:SF174">
    <property type="entry name" value="TYRAMINE_OCTOPAMINE RECEPTOR"/>
    <property type="match status" value="1"/>
</dbReference>
<name>A0A7E4VYH5_PANRE</name>
<evidence type="ECO:0000256" key="7">
    <source>
        <dbReference type="ARBA" id="ARBA00023170"/>
    </source>
</evidence>
<feature type="transmembrane region" description="Helical" evidence="12">
    <location>
        <begin position="118"/>
        <end position="143"/>
    </location>
</feature>
<feature type="domain" description="G-protein coupled receptors family 1 profile" evidence="13">
    <location>
        <begin position="135"/>
        <end position="472"/>
    </location>
</feature>
<accession>A0A7E4VYH5</accession>
<dbReference type="InterPro" id="IPR000276">
    <property type="entry name" value="GPCR_Rhodpsn"/>
</dbReference>
<reference evidence="15" key="2">
    <citation type="submission" date="2020-10" db="UniProtKB">
        <authorList>
            <consortium name="WormBaseParasite"/>
        </authorList>
    </citation>
    <scope>IDENTIFICATION</scope>
</reference>
<feature type="transmembrane region" description="Helical" evidence="12">
    <location>
        <begin position="278"/>
        <end position="303"/>
    </location>
</feature>
<proteinExistence type="inferred from homology"/>
<keyword evidence="14" id="KW-1185">Reference proteome</keyword>
<keyword evidence="6 12" id="KW-0472">Membrane</keyword>
<dbReference type="InterPro" id="IPR017452">
    <property type="entry name" value="GPCR_Rhodpsn_7TM"/>
</dbReference>
<evidence type="ECO:0000256" key="8">
    <source>
        <dbReference type="ARBA" id="ARBA00023180"/>
    </source>
</evidence>
<evidence type="ECO:0000313" key="14">
    <source>
        <dbReference type="Proteomes" id="UP000492821"/>
    </source>
</evidence>
<dbReference type="AlphaFoldDB" id="A0A7E4VYH5"/>
<feature type="transmembrane region" description="Helical" evidence="12">
    <location>
        <begin position="194"/>
        <end position="215"/>
    </location>
</feature>
<dbReference type="CDD" id="cd15060">
    <property type="entry name" value="7tmA_tyramine_octopamine_R-like"/>
    <property type="match status" value="1"/>
</dbReference>
<dbReference type="PROSITE" id="PS50262">
    <property type="entry name" value="G_PROTEIN_RECEP_F1_2"/>
    <property type="match status" value="1"/>
</dbReference>
<evidence type="ECO:0000256" key="1">
    <source>
        <dbReference type="ARBA" id="ARBA00004651"/>
    </source>
</evidence>
<comment type="subcellular location">
    <subcellularLocation>
        <location evidence="1">Cell membrane</location>
        <topology evidence="1">Multi-pass membrane protein</topology>
    </subcellularLocation>
</comment>
<dbReference type="PROSITE" id="PS00237">
    <property type="entry name" value="G_PROTEIN_RECEP_F1_1"/>
    <property type="match status" value="1"/>
</dbReference>
<evidence type="ECO:0000313" key="15">
    <source>
        <dbReference type="WBParaSite" id="Pan_g5197.t1"/>
    </source>
</evidence>
<evidence type="ECO:0000256" key="10">
    <source>
        <dbReference type="RuleBase" id="RU000688"/>
    </source>
</evidence>
<dbReference type="PRINTS" id="PR00237">
    <property type="entry name" value="GPCRRHODOPSN"/>
</dbReference>
<evidence type="ECO:0000256" key="12">
    <source>
        <dbReference type="SAM" id="Phobius"/>
    </source>
</evidence>
<dbReference type="GO" id="GO:0005886">
    <property type="term" value="C:plasma membrane"/>
    <property type="evidence" value="ECO:0007669"/>
    <property type="project" value="UniProtKB-SubCell"/>
</dbReference>
<evidence type="ECO:0000256" key="2">
    <source>
        <dbReference type="ARBA" id="ARBA00022475"/>
    </source>
</evidence>
<feature type="region of interest" description="Disordered" evidence="11">
    <location>
        <begin position="320"/>
        <end position="345"/>
    </location>
</feature>
<sequence>MDYQGYSLFGYTKFMSLYPLCHSLILAPSEAVLFHDCFNDNSHNNYYTVFIMAPPQVTANPAAPPSDMVLGSLLSIQHQIFNTTNNDAADQMFMSDVFSSNDSLESDERGAFIPIFELVLGTVTYLVIITMTVIGNILVVVAVFSYRPLKKVQNYFLVSLAASDLAVAIIVMPLHVVKFLANGRWLLGITMCQLFTTADILLCTSSILNLCAIALDRYFAIHDPLNYAQKRTLKFVCINIILVWIVSAIISIPPMLGWNDWSSKELADHCELTTEKAFVVFSASGSFFVPLAVMIIVYLKIFISARQRIRTNRGRSALTKINKTPSTKEVGVHSSLKSQQNGRTGSAKFLVERTPLVAGDGYSGLTNGNGSSGENQVPEEKAYTETNVTNKKTGDQLTTTVLRTREKISVAKEKRAAKTIAVIIFVFTFCWLPFFCAYLILPFCPSCHLHPKVHQAFVWLGYINSSLNPFLYGILNLEFRRAFRKILCPKSYMASRRRSTTIRRRPPPRA</sequence>
<dbReference type="SMART" id="SM01381">
    <property type="entry name" value="7TM_GPCR_Srsx"/>
    <property type="match status" value="1"/>
</dbReference>
<dbReference type="SUPFAM" id="SSF81321">
    <property type="entry name" value="Family A G protein-coupled receptor-like"/>
    <property type="match status" value="1"/>
</dbReference>
<reference evidence="14" key="1">
    <citation type="journal article" date="2013" name="Genetics">
        <title>The draft genome and transcriptome of Panagrellus redivivus are shaped by the harsh demands of a free-living lifestyle.</title>
        <authorList>
            <person name="Srinivasan J."/>
            <person name="Dillman A.R."/>
            <person name="Macchietto M.G."/>
            <person name="Heikkinen L."/>
            <person name="Lakso M."/>
            <person name="Fracchia K.M."/>
            <person name="Antoshechkin I."/>
            <person name="Mortazavi A."/>
            <person name="Wong G."/>
            <person name="Sternberg P.W."/>
        </authorList>
    </citation>
    <scope>NUCLEOTIDE SEQUENCE [LARGE SCALE GENOMIC DNA]</scope>
    <source>
        <strain evidence="14">MT8872</strain>
    </source>
</reference>
<comment type="similarity">
    <text evidence="10">Belongs to the G-protein coupled receptor 1 family.</text>
</comment>
<keyword evidence="4 12" id="KW-1133">Transmembrane helix</keyword>
<dbReference type="PANTHER" id="PTHR24248">
    <property type="entry name" value="ADRENERGIC RECEPTOR-RELATED G-PROTEIN COUPLED RECEPTOR"/>
    <property type="match status" value="1"/>
</dbReference>
<feature type="transmembrane region" description="Helical" evidence="12">
    <location>
        <begin position="236"/>
        <end position="258"/>
    </location>
</feature>
<dbReference type="PRINTS" id="PR00664">
    <property type="entry name" value="OCTOPAMINER"/>
</dbReference>
<feature type="compositionally biased region" description="Polar residues" evidence="11">
    <location>
        <begin position="335"/>
        <end position="344"/>
    </location>
</feature>
<evidence type="ECO:0000256" key="5">
    <source>
        <dbReference type="ARBA" id="ARBA00023040"/>
    </source>
</evidence>
<evidence type="ECO:0000259" key="13">
    <source>
        <dbReference type="PROSITE" id="PS50262"/>
    </source>
</evidence>
<dbReference type="GO" id="GO:0004989">
    <property type="term" value="F:octopamine receptor activity"/>
    <property type="evidence" value="ECO:0007669"/>
    <property type="project" value="InterPro"/>
</dbReference>
<evidence type="ECO:0000256" key="4">
    <source>
        <dbReference type="ARBA" id="ARBA00022989"/>
    </source>
</evidence>
<keyword evidence="2" id="KW-1003">Cell membrane</keyword>
<organism evidence="14 15">
    <name type="scientific">Panagrellus redivivus</name>
    <name type="common">Microworm</name>
    <dbReference type="NCBI Taxonomy" id="6233"/>
    <lineage>
        <taxon>Eukaryota</taxon>
        <taxon>Metazoa</taxon>
        <taxon>Ecdysozoa</taxon>
        <taxon>Nematoda</taxon>
        <taxon>Chromadorea</taxon>
        <taxon>Rhabditida</taxon>
        <taxon>Tylenchina</taxon>
        <taxon>Panagrolaimomorpha</taxon>
        <taxon>Panagrolaimoidea</taxon>
        <taxon>Panagrolaimidae</taxon>
        <taxon>Panagrellus</taxon>
    </lineage>
</organism>
<feature type="transmembrane region" description="Helical" evidence="12">
    <location>
        <begin position="420"/>
        <end position="441"/>
    </location>
</feature>
<evidence type="ECO:0000256" key="11">
    <source>
        <dbReference type="SAM" id="MobiDB-lite"/>
    </source>
</evidence>
<keyword evidence="3 10" id="KW-0812">Transmembrane</keyword>
<evidence type="ECO:0000256" key="9">
    <source>
        <dbReference type="ARBA" id="ARBA00023224"/>
    </source>
</evidence>
<feature type="transmembrane region" description="Helical" evidence="12">
    <location>
        <begin position="456"/>
        <end position="475"/>
    </location>
</feature>
<feature type="transmembrane region" description="Helical" evidence="12">
    <location>
        <begin position="155"/>
        <end position="174"/>
    </location>
</feature>
<dbReference type="InterPro" id="IPR002002">
    <property type="entry name" value="Octopmn_rcpt"/>
</dbReference>
<keyword evidence="9 10" id="KW-0807">Transducer</keyword>
<keyword evidence="8" id="KW-0325">Glycoprotein</keyword>
<dbReference type="Proteomes" id="UP000492821">
    <property type="component" value="Unassembled WGS sequence"/>
</dbReference>
<evidence type="ECO:0000256" key="3">
    <source>
        <dbReference type="ARBA" id="ARBA00022692"/>
    </source>
</evidence>
<dbReference type="Pfam" id="PF00001">
    <property type="entry name" value="7tm_1"/>
    <property type="match status" value="1"/>
</dbReference>